<dbReference type="AlphaFoldDB" id="A0A356W466"/>
<evidence type="ECO:0000313" key="2">
    <source>
        <dbReference type="Proteomes" id="UP000263957"/>
    </source>
</evidence>
<accession>A0A356W466</accession>
<dbReference type="EMBL" id="DOGS01000060">
    <property type="protein sequence ID" value="HBQ47805.1"/>
    <property type="molecule type" value="Genomic_DNA"/>
</dbReference>
<feature type="non-terminal residue" evidence="1">
    <location>
        <position position="129"/>
    </location>
</feature>
<reference evidence="1 2" key="1">
    <citation type="journal article" date="2018" name="Nat. Biotechnol.">
        <title>A standardized bacterial taxonomy based on genome phylogeny substantially revises the tree of life.</title>
        <authorList>
            <person name="Parks D.H."/>
            <person name="Chuvochina M."/>
            <person name="Waite D.W."/>
            <person name="Rinke C."/>
            <person name="Skarshewski A."/>
            <person name="Chaumeil P.A."/>
            <person name="Hugenholtz P."/>
        </authorList>
    </citation>
    <scope>NUCLEOTIDE SEQUENCE [LARGE SCALE GENOMIC DNA]</scope>
    <source>
        <strain evidence="1">UBA10378</strain>
    </source>
</reference>
<dbReference type="Proteomes" id="UP000263957">
    <property type="component" value="Unassembled WGS sequence"/>
</dbReference>
<sequence>RVHGFAIRSALGAVSDDFDFVPRLGKIRSQGKVKTQLKRLKRVVAKGRLGTRGRQSLAPGAVRHAGRGKVQAALAGHWSNQRARRVIVKVHIARAGPTGMASFTKHVAYIRREGAGREGERGKLYDRSV</sequence>
<proteinExistence type="predicted"/>
<protein>
    <submittedName>
        <fullName evidence="1">Uncharacterized protein</fullName>
    </submittedName>
</protein>
<feature type="non-terminal residue" evidence="1">
    <location>
        <position position="1"/>
    </location>
</feature>
<comment type="caution">
    <text evidence="1">The sequence shown here is derived from an EMBL/GenBank/DDBJ whole genome shotgun (WGS) entry which is preliminary data.</text>
</comment>
<organism evidence="1 2">
    <name type="scientific">Hyphomonas atlantica</name>
    <dbReference type="NCBI Taxonomy" id="1280948"/>
    <lineage>
        <taxon>Bacteria</taxon>
        <taxon>Pseudomonadati</taxon>
        <taxon>Pseudomonadota</taxon>
        <taxon>Alphaproteobacteria</taxon>
        <taxon>Hyphomonadales</taxon>
        <taxon>Hyphomonadaceae</taxon>
        <taxon>Hyphomonas</taxon>
    </lineage>
</organism>
<gene>
    <name evidence="1" type="ORF">DD728_02795</name>
</gene>
<evidence type="ECO:0000313" key="1">
    <source>
        <dbReference type="EMBL" id="HBQ47805.1"/>
    </source>
</evidence>
<name>A0A356W466_9PROT</name>